<feature type="active site" description="Proton donor/acceptor" evidence="7">
    <location>
        <position position="278"/>
    </location>
</feature>
<dbReference type="PRINTS" id="PR00765">
    <property type="entry name" value="CRBOXYPTASEA"/>
</dbReference>
<dbReference type="Proteomes" id="UP000245263">
    <property type="component" value="Chromosome 1"/>
</dbReference>
<reference evidence="9 10" key="1">
    <citation type="submission" date="2021-08" db="EMBL/GenBank/DDBJ databases">
        <title>Complete genome sequence of Leptospira kobayashii strain E30.</title>
        <authorList>
            <person name="Nakao R."/>
            <person name="Nakamura S."/>
            <person name="Masuzawa T."/>
            <person name="Koizumi N."/>
        </authorList>
    </citation>
    <scope>NUCLEOTIDE SEQUENCE [LARGE SCALE GENOMIC DNA]</scope>
    <source>
        <strain evidence="9 10">E30</strain>
    </source>
</reference>
<dbReference type="Gene3D" id="3.40.630.10">
    <property type="entry name" value="Zn peptidases"/>
    <property type="match status" value="1"/>
</dbReference>
<dbReference type="PROSITE" id="PS52035">
    <property type="entry name" value="PEPTIDASE_M14"/>
    <property type="match status" value="1"/>
</dbReference>
<accession>A0ABM7ULV7</accession>
<dbReference type="EMBL" id="AP025028">
    <property type="protein sequence ID" value="BDA79991.1"/>
    <property type="molecule type" value="Genomic_DNA"/>
</dbReference>
<sequence>MGFKYFAGNYQNQTNKELFQLTDTKLGYKDNNLNEYYLHSIAKRYPHLAELHSIGRSKENRSILALSLSNNRTTNTGKIPILFHCSIHANEVIATEHCYDIIYSILNSETSVKKYLDVFRIWVIPILNPDGSEIFWQSSHLTGRKNPDVDLNRNFPFQWGKSGGKYSSKNRESPYYIGMAEGSELETKALIALANKQRFAASISYHAYANSLLIPYSIESLINPEPDIASSIGKNMTAGIRSFHPEKEFVAKKNLYPVDGVDQDYLFFQHGTLAYVMESSHLNPEYHLTRTIMDSFRPVWTGLLDQLLDRKKIILKISDEKDSPTEAEISSDSIQFFQGEKRKSHPETGIFFQIWDENIIPNIRIEKKGYDTIVFPANPKQTFQPETIRLEKSKDLVEATNSEK</sequence>
<dbReference type="Pfam" id="PF00246">
    <property type="entry name" value="Peptidase_M14"/>
    <property type="match status" value="1"/>
</dbReference>
<organism evidence="9 10">
    <name type="scientific">Leptospira kobayashii</name>
    <dbReference type="NCBI Taxonomy" id="1917830"/>
    <lineage>
        <taxon>Bacteria</taxon>
        <taxon>Pseudomonadati</taxon>
        <taxon>Spirochaetota</taxon>
        <taxon>Spirochaetia</taxon>
        <taxon>Leptospirales</taxon>
        <taxon>Leptospiraceae</taxon>
        <taxon>Leptospira</taxon>
    </lineage>
</organism>
<dbReference type="InterPro" id="IPR000834">
    <property type="entry name" value="Peptidase_M14"/>
</dbReference>
<feature type="domain" description="Peptidase M14" evidence="8">
    <location>
        <begin position="27"/>
        <end position="306"/>
    </location>
</feature>
<evidence type="ECO:0000256" key="4">
    <source>
        <dbReference type="ARBA" id="ARBA00022801"/>
    </source>
</evidence>
<evidence type="ECO:0000256" key="1">
    <source>
        <dbReference type="ARBA" id="ARBA00001947"/>
    </source>
</evidence>
<keyword evidence="10" id="KW-1185">Reference proteome</keyword>
<keyword evidence="3" id="KW-0645">Protease</keyword>
<evidence type="ECO:0000256" key="7">
    <source>
        <dbReference type="PROSITE-ProRule" id="PRU01379"/>
    </source>
</evidence>
<proteinExistence type="inferred from homology"/>
<evidence type="ECO:0000256" key="3">
    <source>
        <dbReference type="ARBA" id="ARBA00022670"/>
    </source>
</evidence>
<evidence type="ECO:0000256" key="5">
    <source>
        <dbReference type="ARBA" id="ARBA00022833"/>
    </source>
</evidence>
<dbReference type="PANTHER" id="PTHR11705">
    <property type="entry name" value="PROTEASE FAMILY M14 CARBOXYPEPTIDASE A,B"/>
    <property type="match status" value="1"/>
</dbReference>
<dbReference type="SMART" id="SM00631">
    <property type="entry name" value="Zn_pept"/>
    <property type="match status" value="1"/>
</dbReference>
<comment type="similarity">
    <text evidence="2 7">Belongs to the peptidase M14 family.</text>
</comment>
<dbReference type="SUPFAM" id="SSF53187">
    <property type="entry name" value="Zn-dependent exopeptidases"/>
    <property type="match status" value="1"/>
</dbReference>
<evidence type="ECO:0000313" key="9">
    <source>
        <dbReference type="EMBL" id="BDA79991.1"/>
    </source>
</evidence>
<keyword evidence="6" id="KW-0482">Metalloprotease</keyword>
<evidence type="ECO:0000313" key="10">
    <source>
        <dbReference type="Proteomes" id="UP000245263"/>
    </source>
</evidence>
<evidence type="ECO:0000259" key="8">
    <source>
        <dbReference type="PROSITE" id="PS52035"/>
    </source>
</evidence>
<evidence type="ECO:0000256" key="2">
    <source>
        <dbReference type="ARBA" id="ARBA00005988"/>
    </source>
</evidence>
<comment type="cofactor">
    <cofactor evidence="1">
        <name>Zn(2+)</name>
        <dbReference type="ChEBI" id="CHEBI:29105"/>
    </cofactor>
</comment>
<keyword evidence="4" id="KW-0378">Hydrolase</keyword>
<gene>
    <name evidence="9" type="ORF">LPTSP3_g29210</name>
</gene>
<dbReference type="PANTHER" id="PTHR11705:SF143">
    <property type="entry name" value="SLL0236 PROTEIN"/>
    <property type="match status" value="1"/>
</dbReference>
<name>A0ABM7ULV7_9LEPT</name>
<protein>
    <submittedName>
        <fullName evidence="9">Peptidase M14</fullName>
    </submittedName>
</protein>
<keyword evidence="5" id="KW-0862">Zinc</keyword>
<evidence type="ECO:0000256" key="6">
    <source>
        <dbReference type="ARBA" id="ARBA00023049"/>
    </source>
</evidence>